<dbReference type="InterPro" id="IPR005185">
    <property type="entry name" value="YccF"/>
</dbReference>
<dbReference type="InterPro" id="IPR031308">
    <property type="entry name" value="UCP028777"/>
</dbReference>
<keyword evidence="1" id="KW-1133">Transmembrane helix</keyword>
<accession>A0A4U3KX30</accession>
<dbReference type="NCBIfam" id="NF008740">
    <property type="entry name" value="PRK11770.1-2"/>
    <property type="match status" value="1"/>
</dbReference>
<dbReference type="AlphaFoldDB" id="A0A4U3KX30"/>
<dbReference type="PIRSF" id="PIRSF028777">
    <property type="entry name" value="UCP028777"/>
    <property type="match status" value="1"/>
</dbReference>
<feature type="transmembrane region" description="Helical" evidence="1">
    <location>
        <begin position="6"/>
        <end position="23"/>
    </location>
</feature>
<comment type="caution">
    <text evidence="3">The sequence shown here is derived from an EMBL/GenBank/DDBJ whole genome shotgun (WGS) entry which is preliminary data.</text>
</comment>
<feature type="transmembrane region" description="Helical" evidence="1">
    <location>
        <begin position="72"/>
        <end position="100"/>
    </location>
</feature>
<proteinExistence type="predicted"/>
<gene>
    <name evidence="3" type="ORF">FC093_14850</name>
</gene>
<evidence type="ECO:0000259" key="2">
    <source>
        <dbReference type="Pfam" id="PF03733"/>
    </source>
</evidence>
<dbReference type="RefSeq" id="WP_137262591.1">
    <property type="nucleotide sequence ID" value="NZ_SZQL01000012.1"/>
</dbReference>
<organism evidence="3 4">
    <name type="scientific">Ilyomonas limi</name>
    <dbReference type="NCBI Taxonomy" id="2575867"/>
    <lineage>
        <taxon>Bacteria</taxon>
        <taxon>Pseudomonadati</taxon>
        <taxon>Bacteroidota</taxon>
        <taxon>Chitinophagia</taxon>
        <taxon>Chitinophagales</taxon>
        <taxon>Chitinophagaceae</taxon>
        <taxon>Ilyomonas</taxon>
    </lineage>
</organism>
<reference evidence="3 4" key="1">
    <citation type="submission" date="2019-05" db="EMBL/GenBank/DDBJ databases">
        <title>Panacibacter sp. strain 17mud1-8 Genome sequencing and assembly.</title>
        <authorList>
            <person name="Chhetri G."/>
        </authorList>
    </citation>
    <scope>NUCLEOTIDE SEQUENCE [LARGE SCALE GENOMIC DNA]</scope>
    <source>
        <strain evidence="3 4">17mud1-8</strain>
    </source>
</reference>
<dbReference type="PANTHER" id="PTHR42903:SF1">
    <property type="entry name" value="INNER MEMBRANE PROTEIN YCCF"/>
    <property type="match status" value="1"/>
</dbReference>
<dbReference type="EMBL" id="SZQL01000012">
    <property type="protein sequence ID" value="TKK67161.1"/>
    <property type="molecule type" value="Genomic_DNA"/>
</dbReference>
<dbReference type="Proteomes" id="UP000305848">
    <property type="component" value="Unassembled WGS sequence"/>
</dbReference>
<dbReference type="PANTHER" id="PTHR42903">
    <property type="entry name" value="INNER MEMBRANE PROTEIN YCCF"/>
    <property type="match status" value="1"/>
</dbReference>
<protein>
    <submittedName>
        <fullName evidence="3">YccF domain-containing protein</fullName>
    </submittedName>
</protein>
<sequence length="124" mass="13398">MNLLGNLIWLICGGFLSALGYAISGLLFCVTIIGIPFGWQCFKIAGFVLWPFGKTVVDSQSSSGCLSLLFNIIWICTGGIYTALVHIVFAFLLFITIIGIPFARKHLELAGLSLAPFGKQIIGK</sequence>
<feature type="domain" description="Inner membrane component" evidence="2">
    <location>
        <begin position="4"/>
        <end position="54"/>
    </location>
</feature>
<feature type="domain" description="Inner membrane component" evidence="2">
    <location>
        <begin position="69"/>
        <end position="119"/>
    </location>
</feature>
<dbReference type="Pfam" id="PF03733">
    <property type="entry name" value="YccF"/>
    <property type="match status" value="2"/>
</dbReference>
<name>A0A4U3KX30_9BACT</name>
<keyword evidence="1" id="KW-0472">Membrane</keyword>
<dbReference type="OrthoDB" id="9790567at2"/>
<evidence type="ECO:0000256" key="1">
    <source>
        <dbReference type="SAM" id="Phobius"/>
    </source>
</evidence>
<evidence type="ECO:0000313" key="4">
    <source>
        <dbReference type="Proteomes" id="UP000305848"/>
    </source>
</evidence>
<dbReference type="GO" id="GO:0005886">
    <property type="term" value="C:plasma membrane"/>
    <property type="evidence" value="ECO:0007669"/>
    <property type="project" value="TreeGrafter"/>
</dbReference>
<keyword evidence="4" id="KW-1185">Reference proteome</keyword>
<dbReference type="InterPro" id="IPR052937">
    <property type="entry name" value="Inner_membrane_protein"/>
</dbReference>
<evidence type="ECO:0000313" key="3">
    <source>
        <dbReference type="EMBL" id="TKK67161.1"/>
    </source>
</evidence>
<keyword evidence="1" id="KW-0812">Transmembrane</keyword>